<proteinExistence type="inferred from homology"/>
<keyword evidence="3 5" id="KW-0732">Signal</keyword>
<evidence type="ECO:0000256" key="3">
    <source>
        <dbReference type="ARBA" id="ARBA00022729"/>
    </source>
</evidence>
<dbReference type="Proteomes" id="UP000672011">
    <property type="component" value="Chromosome"/>
</dbReference>
<evidence type="ECO:0000313" key="8">
    <source>
        <dbReference type="Proteomes" id="UP000672011"/>
    </source>
</evidence>
<evidence type="ECO:0000256" key="1">
    <source>
        <dbReference type="ARBA" id="ARBA00006429"/>
    </source>
</evidence>
<reference evidence="8" key="2">
    <citation type="submission" date="2021-04" db="EMBL/GenBank/DDBJ databases">
        <title>Taxonomy of Flavobacteriaceae bacterium ZY171143.</title>
        <authorList>
            <person name="Li F."/>
        </authorList>
    </citation>
    <scope>NUCLEOTIDE SEQUENCE [LARGE SCALE GENOMIC DNA]</scope>
    <source>
        <strain evidence="8">ZY171143</strain>
    </source>
</reference>
<dbReference type="Pfam" id="PF18962">
    <property type="entry name" value="Por_Secre_tail"/>
    <property type="match status" value="1"/>
</dbReference>
<keyword evidence="4" id="KW-0378">Hydrolase</keyword>
<reference evidence="7 8" key="1">
    <citation type="journal article" date="2021" name="Int. J. Syst. Evol. Microbiol.">
        <title>Faecalibacter bovis sp. nov., isolated from cow faeces.</title>
        <authorList>
            <person name="Li F."/>
            <person name="Zhao W."/>
            <person name="Hong Q."/>
            <person name="Shao Q."/>
            <person name="Song J."/>
            <person name="Yang S."/>
        </authorList>
    </citation>
    <scope>NUCLEOTIDE SEQUENCE [LARGE SCALE GENOMIC DNA]</scope>
    <source>
        <strain evidence="7 8">ZY171143</strain>
    </source>
</reference>
<evidence type="ECO:0000256" key="5">
    <source>
        <dbReference type="SAM" id="SignalP"/>
    </source>
</evidence>
<keyword evidence="8" id="KW-1185">Reference proteome</keyword>
<evidence type="ECO:0000313" key="7">
    <source>
        <dbReference type="EMBL" id="QTV05402.1"/>
    </source>
</evidence>
<dbReference type="PANTHER" id="PTHR33607">
    <property type="entry name" value="ENDONUCLEASE-1"/>
    <property type="match status" value="1"/>
</dbReference>
<comment type="similarity">
    <text evidence="1">Belongs to the EndA/NucM nuclease family.</text>
</comment>
<dbReference type="InterPro" id="IPR007346">
    <property type="entry name" value="Endonuclease-I"/>
</dbReference>
<dbReference type="PANTHER" id="PTHR33607:SF2">
    <property type="entry name" value="ENDONUCLEASE-1"/>
    <property type="match status" value="1"/>
</dbReference>
<accession>A0ABX7XC83</accession>
<dbReference type="InterPro" id="IPR044925">
    <property type="entry name" value="His-Me_finger_sf"/>
</dbReference>
<organism evidence="7 8">
    <name type="scientific">Faecalibacter bovis</name>
    <dbReference type="NCBI Taxonomy" id="2898187"/>
    <lineage>
        <taxon>Bacteria</taxon>
        <taxon>Pseudomonadati</taxon>
        <taxon>Bacteroidota</taxon>
        <taxon>Flavobacteriia</taxon>
        <taxon>Flavobacteriales</taxon>
        <taxon>Weeksellaceae</taxon>
        <taxon>Faecalibacter</taxon>
    </lineage>
</organism>
<dbReference type="InterPro" id="IPR026444">
    <property type="entry name" value="Secre_tail"/>
</dbReference>
<sequence length="367" mass="41993">MKKNLFSIIIIALSHFGLAQAPSGYYNSATGTGFTLKTQLYNIIKDHNTKSYGQLWGLYTGYPNAFNDNWYDASDADKIMDIYSENPNGPDPYTYIPGTNQCGNYSTEGNCYNREHLIPQSVFGERSPMVSDPFHIWPTDGKVNGERGSYPFGVVGNNVDFRSRNGSKRGNNLNSGYSAGYSGIVFEPLDEFKGDIARAYFYFATRYQENNIQSWNYAMFDGTKDKVFKDTFLKILMTWHINDPVSPREIAVNNAIFTFQDNRNPFIDNPEYAQQIWGYNLGSTDFEYQERYDIDVFKKNNNTYTVTSKQDDGKIKEIYIYNLNGQLIQKIENVSNKKSIDITNLKKGVYIIKVMGNSFEINKKIVI</sequence>
<dbReference type="Pfam" id="PF04231">
    <property type="entry name" value="Endonuclease_1"/>
    <property type="match status" value="1"/>
</dbReference>
<protein>
    <submittedName>
        <fullName evidence="7">Endonuclease</fullName>
    </submittedName>
</protein>
<keyword evidence="2" id="KW-0540">Nuclease</keyword>
<evidence type="ECO:0000256" key="2">
    <source>
        <dbReference type="ARBA" id="ARBA00022722"/>
    </source>
</evidence>
<keyword evidence="7" id="KW-0255">Endonuclease</keyword>
<gene>
    <name evidence="7" type="ORF">J9309_11590</name>
</gene>
<dbReference type="RefSeq" id="WP_230476042.1">
    <property type="nucleotide sequence ID" value="NZ_CP072842.1"/>
</dbReference>
<dbReference type="GO" id="GO:0004519">
    <property type="term" value="F:endonuclease activity"/>
    <property type="evidence" value="ECO:0007669"/>
    <property type="project" value="UniProtKB-KW"/>
</dbReference>
<feature type="signal peptide" evidence="5">
    <location>
        <begin position="1"/>
        <end position="21"/>
    </location>
</feature>
<dbReference type="SUPFAM" id="SSF54060">
    <property type="entry name" value="His-Me finger endonucleases"/>
    <property type="match status" value="1"/>
</dbReference>
<evidence type="ECO:0000256" key="4">
    <source>
        <dbReference type="ARBA" id="ARBA00022801"/>
    </source>
</evidence>
<dbReference type="EMBL" id="CP072842">
    <property type="protein sequence ID" value="QTV05402.1"/>
    <property type="molecule type" value="Genomic_DNA"/>
</dbReference>
<feature type="domain" description="Secretion system C-terminal sorting" evidence="6">
    <location>
        <begin position="301"/>
        <end position="367"/>
    </location>
</feature>
<dbReference type="NCBIfam" id="TIGR04183">
    <property type="entry name" value="Por_Secre_tail"/>
    <property type="match status" value="1"/>
</dbReference>
<evidence type="ECO:0000259" key="6">
    <source>
        <dbReference type="Pfam" id="PF18962"/>
    </source>
</evidence>
<name>A0ABX7XC83_9FLAO</name>
<feature type="chain" id="PRO_5046798500" evidence="5">
    <location>
        <begin position="22"/>
        <end position="367"/>
    </location>
</feature>